<evidence type="ECO:0000313" key="3">
    <source>
        <dbReference type="Proteomes" id="UP000281474"/>
    </source>
</evidence>
<organism evidence="2 3">
    <name type="scientific">Parashewanella curva</name>
    <dbReference type="NCBI Taxonomy" id="2338552"/>
    <lineage>
        <taxon>Bacteria</taxon>
        <taxon>Pseudomonadati</taxon>
        <taxon>Pseudomonadota</taxon>
        <taxon>Gammaproteobacteria</taxon>
        <taxon>Alteromonadales</taxon>
        <taxon>Shewanellaceae</taxon>
        <taxon>Parashewanella</taxon>
    </lineage>
</organism>
<comment type="caution">
    <text evidence="2">The sequence shown here is derived from an EMBL/GenBank/DDBJ whole genome shotgun (WGS) entry which is preliminary data.</text>
</comment>
<name>A0A3L8PU12_9GAMM</name>
<sequence>MNEALVELYSDYLLSSFGQATATGMSEMLDGAYSHDQVTRLLSTNDFTSKTLWGMVKSTVRQIESEDAVLIFDDTIEEKPYTDEDALVTWHYEHTKGRTVKGINLLNCLYHTQGVSIPVSYKLIEKPIQYCDFKTKKLLRASETTKNEDFREILHVHIPA</sequence>
<protein>
    <recommendedName>
        <fullName evidence="1">Transposase IS701-like DDE domain-containing protein</fullName>
    </recommendedName>
</protein>
<feature type="domain" description="Transposase IS701-like DDE" evidence="1">
    <location>
        <begin position="7"/>
        <end position="123"/>
    </location>
</feature>
<dbReference type="RefSeq" id="WP_121839809.1">
    <property type="nucleotide sequence ID" value="NZ_ML014800.1"/>
</dbReference>
<dbReference type="SUPFAM" id="SSF53098">
    <property type="entry name" value="Ribonuclease H-like"/>
    <property type="match status" value="1"/>
</dbReference>
<keyword evidence="3" id="KW-1185">Reference proteome</keyword>
<dbReference type="OrthoDB" id="6112254at2"/>
<dbReference type="InterPro" id="IPR012337">
    <property type="entry name" value="RNaseH-like_sf"/>
</dbReference>
<evidence type="ECO:0000259" key="1">
    <source>
        <dbReference type="Pfam" id="PF13546"/>
    </source>
</evidence>
<proteinExistence type="predicted"/>
<dbReference type="AlphaFoldDB" id="A0A3L8PU12"/>
<gene>
    <name evidence="2" type="ORF">D5018_14990</name>
</gene>
<dbReference type="Proteomes" id="UP000281474">
    <property type="component" value="Unassembled WGS sequence"/>
</dbReference>
<accession>A0A3L8PU12</accession>
<reference evidence="2 3" key="1">
    <citation type="submission" date="2018-09" db="EMBL/GenBank/DDBJ databases">
        <title>Phylogeny of the Shewanellaceae, and recommendation for two new genera, Pseudoshewanella and Parashewanella.</title>
        <authorList>
            <person name="Wang G."/>
        </authorList>
    </citation>
    <scope>NUCLEOTIDE SEQUENCE [LARGE SCALE GENOMIC DNA]</scope>
    <source>
        <strain evidence="2 3">C51</strain>
    </source>
</reference>
<dbReference type="Pfam" id="PF13546">
    <property type="entry name" value="DDE_5"/>
    <property type="match status" value="1"/>
</dbReference>
<dbReference type="InterPro" id="IPR038721">
    <property type="entry name" value="IS701-like_DDE_dom"/>
</dbReference>
<dbReference type="EMBL" id="QZEI01000051">
    <property type="protein sequence ID" value="RLV58907.1"/>
    <property type="molecule type" value="Genomic_DNA"/>
</dbReference>
<evidence type="ECO:0000313" key="2">
    <source>
        <dbReference type="EMBL" id="RLV58907.1"/>
    </source>
</evidence>